<accession>A0A2N8T2F0</accession>
<keyword evidence="2" id="KW-0472">Membrane</keyword>
<feature type="transmembrane region" description="Helical" evidence="2">
    <location>
        <begin position="36"/>
        <end position="57"/>
    </location>
</feature>
<evidence type="ECO:0000256" key="1">
    <source>
        <dbReference type="SAM" id="MobiDB-lite"/>
    </source>
</evidence>
<evidence type="ECO:0000256" key="3">
    <source>
        <dbReference type="SAM" id="SignalP"/>
    </source>
</evidence>
<reference evidence="4 5" key="1">
    <citation type="submission" date="2018-01" db="EMBL/GenBank/DDBJ databases">
        <title>Denitrification phenotypes of diverse strains of Pseudomonas stutzeri.</title>
        <authorList>
            <person name="Milligan D.A."/>
            <person name="Bergaust L."/>
            <person name="Bakken L.R."/>
            <person name="Frostegard A."/>
        </authorList>
    </citation>
    <scope>NUCLEOTIDE SEQUENCE [LARGE SCALE GENOMIC DNA]</scope>
    <source>
        <strain evidence="4 5">24a75</strain>
    </source>
</reference>
<feature type="signal peptide" evidence="3">
    <location>
        <begin position="1"/>
        <end position="26"/>
    </location>
</feature>
<dbReference type="AlphaFoldDB" id="A0A2N8T2F0"/>
<organism evidence="4 5">
    <name type="scientific">Stutzerimonas stutzeri</name>
    <name type="common">Pseudomonas stutzeri</name>
    <dbReference type="NCBI Taxonomy" id="316"/>
    <lineage>
        <taxon>Bacteria</taxon>
        <taxon>Pseudomonadati</taxon>
        <taxon>Pseudomonadota</taxon>
        <taxon>Gammaproteobacteria</taxon>
        <taxon>Pseudomonadales</taxon>
        <taxon>Pseudomonadaceae</taxon>
        <taxon>Stutzerimonas</taxon>
    </lineage>
</organism>
<feature type="region of interest" description="Disordered" evidence="1">
    <location>
        <begin position="68"/>
        <end position="110"/>
    </location>
</feature>
<evidence type="ECO:0000256" key="2">
    <source>
        <dbReference type="SAM" id="Phobius"/>
    </source>
</evidence>
<keyword evidence="2" id="KW-1133">Transmembrane helix</keyword>
<evidence type="ECO:0000313" key="4">
    <source>
        <dbReference type="EMBL" id="PNG08922.1"/>
    </source>
</evidence>
<protein>
    <submittedName>
        <fullName evidence="4">Uncharacterized protein</fullName>
    </submittedName>
</protein>
<keyword evidence="2" id="KW-0812">Transmembrane</keyword>
<evidence type="ECO:0000313" key="5">
    <source>
        <dbReference type="Proteomes" id="UP000236023"/>
    </source>
</evidence>
<proteinExistence type="predicted"/>
<sequence length="110" mass="11578">MRPDSKRHARFLLLALGASLPLAAHAYVGPGAGLGLLAALWGLVAAVGVAVFYVVMWPIRRMRRQRKAERSAAAARADSPVVQARQVPTDAAGTPGAPAERAKDSDSVRP</sequence>
<gene>
    <name evidence="4" type="ORF">CXK94_15595</name>
</gene>
<feature type="chain" id="PRO_5014770273" evidence="3">
    <location>
        <begin position="27"/>
        <end position="110"/>
    </location>
</feature>
<feature type="compositionally biased region" description="Low complexity" evidence="1">
    <location>
        <begin position="88"/>
        <end position="99"/>
    </location>
</feature>
<comment type="caution">
    <text evidence="4">The sequence shown here is derived from an EMBL/GenBank/DDBJ whole genome shotgun (WGS) entry which is preliminary data.</text>
</comment>
<dbReference type="EMBL" id="POUT01000008">
    <property type="protein sequence ID" value="PNG08922.1"/>
    <property type="molecule type" value="Genomic_DNA"/>
</dbReference>
<keyword evidence="3" id="KW-0732">Signal</keyword>
<name>A0A2N8T2F0_STUST</name>
<dbReference type="RefSeq" id="WP_102895023.1">
    <property type="nucleotide sequence ID" value="NZ_JAMOHU010000041.1"/>
</dbReference>
<dbReference type="Proteomes" id="UP000236023">
    <property type="component" value="Unassembled WGS sequence"/>
</dbReference>
<feature type="compositionally biased region" description="Basic and acidic residues" evidence="1">
    <location>
        <begin position="100"/>
        <end position="110"/>
    </location>
</feature>